<reference evidence="1" key="1">
    <citation type="submission" date="2017-02" db="UniProtKB">
        <authorList>
            <consortium name="WormBaseParasite"/>
        </authorList>
    </citation>
    <scope>IDENTIFICATION</scope>
</reference>
<name>A0A0N4XA77_HAEPC</name>
<organism evidence="1">
    <name type="scientific">Haemonchus placei</name>
    <name type="common">Barber's pole worm</name>
    <dbReference type="NCBI Taxonomy" id="6290"/>
    <lineage>
        <taxon>Eukaryota</taxon>
        <taxon>Metazoa</taxon>
        <taxon>Ecdysozoa</taxon>
        <taxon>Nematoda</taxon>
        <taxon>Chromadorea</taxon>
        <taxon>Rhabditida</taxon>
        <taxon>Rhabditina</taxon>
        <taxon>Rhabditomorpha</taxon>
        <taxon>Strongyloidea</taxon>
        <taxon>Trichostrongylidae</taxon>
        <taxon>Haemonchus</taxon>
    </lineage>
</organism>
<proteinExistence type="predicted"/>
<protein>
    <submittedName>
        <fullName evidence="1">Secreted protein</fullName>
    </submittedName>
</protein>
<accession>A0A0N4XA77</accession>
<dbReference type="WBParaSite" id="HPLM_0002127201-mRNA-1">
    <property type="protein sequence ID" value="HPLM_0002127201-mRNA-1"/>
    <property type="gene ID" value="HPLM_0002127201"/>
</dbReference>
<sequence>LSIVEISDAASIDKGNHCGAHYSKVINLHNTITAQPTNVRITVLVQITTAFSSRYFCPVSYSIPEQTTGPEKSSSLFNQLLKRKWVTLLNCA</sequence>
<evidence type="ECO:0000313" key="1">
    <source>
        <dbReference type="WBParaSite" id="HPLM_0002127201-mRNA-1"/>
    </source>
</evidence>
<dbReference type="AlphaFoldDB" id="A0A0N4XA77"/>